<comment type="similarity">
    <text evidence="3 14">Belongs to the HPrK/P family.</text>
</comment>
<evidence type="ECO:0000256" key="1">
    <source>
        <dbReference type="ARBA" id="ARBA00001120"/>
    </source>
</evidence>
<name>A0A9D1KPL2_9FIRM</name>
<dbReference type="AlphaFoldDB" id="A0A9D1KPL2"/>
<dbReference type="Proteomes" id="UP000824165">
    <property type="component" value="Unassembled WGS sequence"/>
</dbReference>
<comment type="cofactor">
    <cofactor evidence="2 14">
        <name>Mg(2+)</name>
        <dbReference type="ChEBI" id="CHEBI:18420"/>
    </cofactor>
</comment>
<dbReference type="GO" id="GO:0006109">
    <property type="term" value="P:regulation of carbohydrate metabolic process"/>
    <property type="evidence" value="ECO:0007669"/>
    <property type="project" value="UniProtKB-UniRule"/>
</dbReference>
<feature type="binding site" evidence="14">
    <location>
        <begin position="158"/>
        <end position="165"/>
    </location>
    <ligand>
        <name>ATP</name>
        <dbReference type="ChEBI" id="CHEBI:30616"/>
    </ligand>
</feature>
<feature type="binding site" evidence="14">
    <location>
        <position position="207"/>
    </location>
    <ligand>
        <name>Mg(2+)</name>
        <dbReference type="ChEBI" id="CHEBI:18420"/>
    </ligand>
</feature>
<feature type="binding site" evidence="14">
    <location>
        <position position="165"/>
    </location>
    <ligand>
        <name>Mg(2+)</name>
        <dbReference type="ChEBI" id="CHEBI:18420"/>
    </ligand>
</feature>
<dbReference type="InterPro" id="IPR011104">
    <property type="entry name" value="Hpr_kin/Pase_C"/>
</dbReference>
<dbReference type="EMBL" id="DVLU01000023">
    <property type="protein sequence ID" value="HIT84780.1"/>
    <property type="molecule type" value="Genomic_DNA"/>
</dbReference>
<dbReference type="PANTHER" id="PTHR30305">
    <property type="entry name" value="PROTEIN YJDM-RELATED"/>
    <property type="match status" value="1"/>
</dbReference>
<evidence type="ECO:0000256" key="4">
    <source>
        <dbReference type="ARBA" id="ARBA00022527"/>
    </source>
</evidence>
<dbReference type="Gene3D" id="3.40.1390.20">
    <property type="entry name" value="HprK N-terminal domain-like"/>
    <property type="match status" value="1"/>
</dbReference>
<sequence>MAEGGFTIPLTKIIDDFELEKIYEPKDIETVLISCADINRPGLQMIGFFDHFDKERIQIMGKVEFTYLEQFTVDEREEKLDKFFALGFPALVITRGQQIFPEMAEIAEKYNIPLLRSEDITSSFMSAIISYLNVQIAPRRTRHGVLVEVYGEGILIMGESGVGKSETAIELVKRGHRLVADDAVEIKRVSNKTLVGSSPAIIRHFVELRGIGIIDVKEIFGIGAIKDTENINMIIHLEPWEDGRQYDRLGMVDEYTNIMGINVPSLTIPVKLGRNLAVIVEVAAMNNRQKRMGYNAAVELNKRLMEQMEEQLNL</sequence>
<proteinExistence type="inferred from homology"/>
<evidence type="ECO:0000259" key="15">
    <source>
        <dbReference type="Pfam" id="PF02603"/>
    </source>
</evidence>
<evidence type="ECO:0000256" key="7">
    <source>
        <dbReference type="ARBA" id="ARBA00022741"/>
    </source>
</evidence>
<dbReference type="GO" id="GO:0000155">
    <property type="term" value="F:phosphorelay sensor kinase activity"/>
    <property type="evidence" value="ECO:0007669"/>
    <property type="project" value="InterPro"/>
</dbReference>
<comment type="catalytic activity">
    <reaction evidence="1 14">
        <text>[HPr protein]-L-serine + ATP = [HPr protein]-O-phospho-L-serine + ADP + H(+)</text>
        <dbReference type="Rhea" id="RHEA:46600"/>
        <dbReference type="Rhea" id="RHEA-COMP:11602"/>
        <dbReference type="Rhea" id="RHEA-COMP:11603"/>
        <dbReference type="ChEBI" id="CHEBI:15378"/>
        <dbReference type="ChEBI" id="CHEBI:29999"/>
        <dbReference type="ChEBI" id="CHEBI:30616"/>
        <dbReference type="ChEBI" id="CHEBI:83421"/>
        <dbReference type="ChEBI" id="CHEBI:456216"/>
    </reaction>
</comment>
<dbReference type="GO" id="GO:0005524">
    <property type="term" value="F:ATP binding"/>
    <property type="evidence" value="ECO:0007669"/>
    <property type="project" value="UniProtKB-UniRule"/>
</dbReference>
<evidence type="ECO:0000256" key="11">
    <source>
        <dbReference type="ARBA" id="ARBA00023268"/>
    </source>
</evidence>
<reference evidence="17" key="1">
    <citation type="submission" date="2020-10" db="EMBL/GenBank/DDBJ databases">
        <authorList>
            <person name="Gilroy R."/>
        </authorList>
    </citation>
    <scope>NUCLEOTIDE SEQUENCE</scope>
    <source>
        <strain evidence="17">CHK181-108</strain>
    </source>
</reference>
<feature type="active site" evidence="14">
    <location>
        <position position="143"/>
    </location>
</feature>
<feature type="region of interest" description="Important for the catalytic mechanism of both phosphorylation and dephosphorylation" evidence="14">
    <location>
        <begin position="206"/>
        <end position="215"/>
    </location>
</feature>
<keyword evidence="8 14" id="KW-0418">Kinase</keyword>
<comment type="domain">
    <text evidence="14">The Walker A ATP-binding motif also binds Pi and PPi.</text>
</comment>
<comment type="catalytic activity">
    <reaction evidence="13 14">
        <text>[HPr protein]-O-phospho-L-serine + phosphate + H(+) = [HPr protein]-L-serine + diphosphate</text>
        <dbReference type="Rhea" id="RHEA:46604"/>
        <dbReference type="Rhea" id="RHEA-COMP:11602"/>
        <dbReference type="Rhea" id="RHEA-COMP:11603"/>
        <dbReference type="ChEBI" id="CHEBI:15378"/>
        <dbReference type="ChEBI" id="CHEBI:29999"/>
        <dbReference type="ChEBI" id="CHEBI:33019"/>
        <dbReference type="ChEBI" id="CHEBI:43474"/>
        <dbReference type="ChEBI" id="CHEBI:83421"/>
    </reaction>
</comment>
<evidence type="ECO:0000256" key="3">
    <source>
        <dbReference type="ARBA" id="ARBA00006883"/>
    </source>
</evidence>
<comment type="subunit">
    <text evidence="14">Homohexamer.</text>
</comment>
<reference evidence="17" key="2">
    <citation type="journal article" date="2021" name="PeerJ">
        <title>Extensive microbial diversity within the chicken gut microbiome revealed by metagenomics and culture.</title>
        <authorList>
            <person name="Gilroy R."/>
            <person name="Ravi A."/>
            <person name="Getino M."/>
            <person name="Pursley I."/>
            <person name="Horton D.L."/>
            <person name="Alikhan N.F."/>
            <person name="Baker D."/>
            <person name="Gharbi K."/>
            <person name="Hall N."/>
            <person name="Watson M."/>
            <person name="Adriaenssens E.M."/>
            <person name="Foster-Nyarko E."/>
            <person name="Jarju S."/>
            <person name="Secka A."/>
            <person name="Antonio M."/>
            <person name="Oren A."/>
            <person name="Chaudhuri R.R."/>
            <person name="La Ragione R."/>
            <person name="Hildebrand F."/>
            <person name="Pallen M.J."/>
        </authorList>
    </citation>
    <scope>NUCLEOTIDE SEQUENCE</scope>
    <source>
        <strain evidence="17">CHK181-108</strain>
    </source>
</reference>
<evidence type="ECO:0000313" key="17">
    <source>
        <dbReference type="EMBL" id="HIT84780.1"/>
    </source>
</evidence>
<evidence type="ECO:0000256" key="2">
    <source>
        <dbReference type="ARBA" id="ARBA00001946"/>
    </source>
</evidence>
<keyword evidence="12 14" id="KW-0119">Carbohydrate metabolism</keyword>
<dbReference type="GO" id="GO:0000287">
    <property type="term" value="F:magnesium ion binding"/>
    <property type="evidence" value="ECO:0007669"/>
    <property type="project" value="UniProtKB-UniRule"/>
</dbReference>
<feature type="active site" evidence="14">
    <location>
        <position position="164"/>
    </location>
</feature>
<dbReference type="PANTHER" id="PTHR30305:SF1">
    <property type="entry name" value="HPR KINASE_PHOSPHORYLASE"/>
    <property type="match status" value="1"/>
</dbReference>
<dbReference type="GO" id="GO:0004674">
    <property type="term" value="F:protein serine/threonine kinase activity"/>
    <property type="evidence" value="ECO:0007669"/>
    <property type="project" value="UniProtKB-KW"/>
</dbReference>
<dbReference type="EC" id="2.7.4.-" evidence="14"/>
<keyword evidence="5 14" id="KW-0808">Transferase</keyword>
<feature type="region of interest" description="Important for the catalytic mechanism of dephosphorylation" evidence="14">
    <location>
        <begin position="269"/>
        <end position="274"/>
    </location>
</feature>
<dbReference type="InterPro" id="IPR011126">
    <property type="entry name" value="Hpr_kin/Pase_Hpr_N"/>
</dbReference>
<keyword evidence="9 14" id="KW-0067">ATP-binding</keyword>
<feature type="domain" description="HPr kinase/phosphorylase C-terminal" evidence="16">
    <location>
        <begin position="135"/>
        <end position="303"/>
    </location>
</feature>
<evidence type="ECO:0000256" key="14">
    <source>
        <dbReference type="HAMAP-Rule" id="MF_01249"/>
    </source>
</evidence>
<dbReference type="GO" id="GO:0004712">
    <property type="term" value="F:protein serine/threonine/tyrosine kinase activity"/>
    <property type="evidence" value="ECO:0007669"/>
    <property type="project" value="UniProtKB-UniRule"/>
</dbReference>
<dbReference type="CDD" id="cd01918">
    <property type="entry name" value="HprK_C"/>
    <property type="match status" value="1"/>
</dbReference>
<dbReference type="Pfam" id="PF07475">
    <property type="entry name" value="Hpr_kinase_C"/>
    <property type="match status" value="1"/>
</dbReference>
<dbReference type="InterPro" id="IPR003755">
    <property type="entry name" value="HPr(Ser)_kin/Pase"/>
</dbReference>
<keyword evidence="11 14" id="KW-0511">Multifunctional enzyme</keyword>
<evidence type="ECO:0000256" key="13">
    <source>
        <dbReference type="ARBA" id="ARBA00047657"/>
    </source>
</evidence>
<accession>A0A9D1KPL2</accession>
<evidence type="ECO:0000256" key="9">
    <source>
        <dbReference type="ARBA" id="ARBA00022840"/>
    </source>
</evidence>
<feature type="active site" description="Proton acceptor; for phosphorylation activity. Proton donor; for dephosphorylation activity" evidence="14">
    <location>
        <position position="182"/>
    </location>
</feature>
<dbReference type="InterPro" id="IPR027417">
    <property type="entry name" value="P-loop_NTPase"/>
</dbReference>
<comment type="miscellaneous">
    <text evidence="14">Both phosphorylation and phosphorolysis are carried out by the same active site and suggest a common mechanism for both reactions.</text>
</comment>
<evidence type="ECO:0000256" key="10">
    <source>
        <dbReference type="ARBA" id="ARBA00022842"/>
    </source>
</evidence>
<dbReference type="HAMAP" id="MF_01249">
    <property type="entry name" value="HPr_kinase"/>
    <property type="match status" value="1"/>
</dbReference>
<dbReference type="FunFam" id="3.40.50.300:FF:000174">
    <property type="entry name" value="HPr kinase/phosphorylase"/>
    <property type="match status" value="1"/>
</dbReference>
<evidence type="ECO:0000256" key="8">
    <source>
        <dbReference type="ARBA" id="ARBA00022777"/>
    </source>
</evidence>
<evidence type="ECO:0000313" key="18">
    <source>
        <dbReference type="Proteomes" id="UP000824165"/>
    </source>
</evidence>
<dbReference type="Pfam" id="PF02603">
    <property type="entry name" value="Hpr_kinase_N"/>
    <property type="match status" value="1"/>
</dbReference>
<evidence type="ECO:0000256" key="12">
    <source>
        <dbReference type="ARBA" id="ARBA00023277"/>
    </source>
</evidence>
<dbReference type="SUPFAM" id="SSF53795">
    <property type="entry name" value="PEP carboxykinase-like"/>
    <property type="match status" value="1"/>
</dbReference>
<keyword evidence="7 14" id="KW-0547">Nucleotide-binding</keyword>
<dbReference type="SUPFAM" id="SSF75138">
    <property type="entry name" value="HprK N-terminal domain-like"/>
    <property type="match status" value="1"/>
</dbReference>
<dbReference type="InterPro" id="IPR028979">
    <property type="entry name" value="Ser_kin/Pase_Hpr-like_N_sf"/>
</dbReference>
<evidence type="ECO:0000256" key="6">
    <source>
        <dbReference type="ARBA" id="ARBA00022723"/>
    </source>
</evidence>
<comment type="caution">
    <text evidence="17">The sequence shown here is derived from an EMBL/GenBank/DDBJ whole genome shotgun (WGS) entry which is preliminary data.</text>
</comment>
<organism evidence="17 18">
    <name type="scientific">Candidatus Ornithomonoglobus intestinigallinarum</name>
    <dbReference type="NCBI Taxonomy" id="2840894"/>
    <lineage>
        <taxon>Bacteria</taxon>
        <taxon>Bacillati</taxon>
        <taxon>Bacillota</taxon>
        <taxon>Clostridia</taxon>
        <taxon>Candidatus Ornithomonoglobus</taxon>
    </lineage>
</organism>
<dbReference type="NCBIfam" id="TIGR00679">
    <property type="entry name" value="hpr-ser"/>
    <property type="match status" value="1"/>
</dbReference>
<feature type="domain" description="HPr(Ser) kinase/phosphorylase N-terminal" evidence="15">
    <location>
        <begin position="9"/>
        <end position="132"/>
    </location>
</feature>
<dbReference type="Gene3D" id="3.40.50.300">
    <property type="entry name" value="P-loop containing nucleotide triphosphate hydrolases"/>
    <property type="match status" value="1"/>
</dbReference>
<keyword evidence="6 14" id="KW-0479">Metal-binding</keyword>
<comment type="function">
    <text evidence="14">Catalyzes the ATP- as well as the pyrophosphate-dependent phosphorylation of a specific serine residue in HPr, a phosphocarrier protein of the phosphoenolpyruvate-dependent sugar phosphotransferase system (PTS). HprK/P also catalyzes the pyrophosphate-producing, inorganic phosphate-dependent dephosphorylation (phosphorolysis) of seryl-phosphorylated HPr (P-Ser-HPr). The two antagonistic activities of HprK/P are regulated by several intracellular metabolites, which change their concentration in response to the absence or presence of rapidly metabolisable carbon sources (glucose, fructose, etc.) in the growth medium. Therefore, by controlling the phosphorylation state of HPr, HPrK/P is a sensor enzyme that plays a major role in the regulation of carbon metabolism and sugar transport: it mediates carbon catabolite repression (CCR), and regulates PTS-catalyzed carbohydrate uptake and inducer exclusion.</text>
</comment>
<evidence type="ECO:0000256" key="5">
    <source>
        <dbReference type="ARBA" id="ARBA00022679"/>
    </source>
</evidence>
<keyword evidence="10 14" id="KW-0460">Magnesium</keyword>
<dbReference type="EC" id="2.7.11.-" evidence="14"/>
<evidence type="ECO:0000259" key="16">
    <source>
        <dbReference type="Pfam" id="PF07475"/>
    </source>
</evidence>
<keyword evidence="4 14" id="KW-0723">Serine/threonine-protein kinase</keyword>
<protein>
    <recommendedName>
        <fullName evidence="14">HPr kinase/phosphorylase</fullName>
        <shortName evidence="14">HPrK/P</shortName>
        <ecNumber evidence="14">2.7.11.-</ecNumber>
        <ecNumber evidence="14">2.7.4.-</ecNumber>
    </recommendedName>
    <alternativeName>
        <fullName evidence="14">HPr(Ser) kinase/phosphorylase</fullName>
    </alternativeName>
</protein>
<feature type="active site" evidence="14">
    <location>
        <position position="248"/>
    </location>
</feature>
<gene>
    <name evidence="14 17" type="primary">hprK</name>
    <name evidence="17" type="ORF">IAA60_02615</name>
</gene>